<evidence type="ECO:0000313" key="3">
    <source>
        <dbReference type="EMBL" id="TCP68510.1"/>
    </source>
</evidence>
<dbReference type="Gene3D" id="1.10.1060.10">
    <property type="entry name" value="Alpha-helical ferredoxin"/>
    <property type="match status" value="1"/>
</dbReference>
<reference evidence="3 4" key="1">
    <citation type="submission" date="2019-03" db="EMBL/GenBank/DDBJ databases">
        <title>Genomic Encyclopedia of Type Strains, Phase IV (KMG-IV): sequencing the most valuable type-strain genomes for metagenomic binning, comparative biology and taxonomic classification.</title>
        <authorList>
            <person name="Goeker M."/>
        </authorList>
    </citation>
    <scope>NUCLEOTIDE SEQUENCE [LARGE SCALE GENOMIC DNA]</scope>
    <source>
        <strain evidence="3 4">DSM 11170</strain>
    </source>
</reference>
<dbReference type="RefSeq" id="WP_131918100.1">
    <property type="nucleotide sequence ID" value="NZ_JAOQNU010000003.1"/>
</dbReference>
<evidence type="ECO:0000259" key="1">
    <source>
        <dbReference type="Pfam" id="PF07992"/>
    </source>
</evidence>
<dbReference type="Proteomes" id="UP000294813">
    <property type="component" value="Unassembled WGS sequence"/>
</dbReference>
<evidence type="ECO:0000313" key="4">
    <source>
        <dbReference type="Proteomes" id="UP000294813"/>
    </source>
</evidence>
<dbReference type="GO" id="GO:0016491">
    <property type="term" value="F:oxidoreductase activity"/>
    <property type="evidence" value="ECO:0007669"/>
    <property type="project" value="InterPro"/>
</dbReference>
<keyword evidence="4" id="KW-1185">Reference proteome</keyword>
<dbReference type="AlphaFoldDB" id="A0A4R2RVR8"/>
<dbReference type="Pfam" id="PF07992">
    <property type="entry name" value="Pyr_redox_2"/>
    <property type="match status" value="1"/>
</dbReference>
<protein>
    <submittedName>
        <fullName evidence="3">Glutamate synthase (NADPH/NADH) small chain</fullName>
    </submittedName>
</protein>
<dbReference type="Gene3D" id="3.50.50.60">
    <property type="entry name" value="FAD/NAD(P)-binding domain"/>
    <property type="match status" value="2"/>
</dbReference>
<gene>
    <name evidence="3" type="ORF">EDD73_103144</name>
</gene>
<dbReference type="PRINTS" id="PR00419">
    <property type="entry name" value="ADXRDTASE"/>
</dbReference>
<dbReference type="EMBL" id="SLXT01000003">
    <property type="protein sequence ID" value="TCP68510.1"/>
    <property type="molecule type" value="Genomic_DNA"/>
</dbReference>
<dbReference type="InterPro" id="IPR009051">
    <property type="entry name" value="Helical_ferredxn"/>
</dbReference>
<accession>A0A4R2RVR8</accession>
<dbReference type="SUPFAM" id="SSF51971">
    <property type="entry name" value="Nucleotide-binding domain"/>
    <property type="match status" value="1"/>
</dbReference>
<dbReference type="InterPro" id="IPR028261">
    <property type="entry name" value="DPD_II"/>
</dbReference>
<dbReference type="PANTHER" id="PTHR42783:SF3">
    <property type="entry name" value="GLUTAMATE SYNTHASE [NADPH] SMALL CHAIN-RELATED"/>
    <property type="match status" value="1"/>
</dbReference>
<dbReference type="InterPro" id="IPR023753">
    <property type="entry name" value="FAD/NAD-binding_dom"/>
</dbReference>
<dbReference type="InterPro" id="IPR036188">
    <property type="entry name" value="FAD/NAD-bd_sf"/>
</dbReference>
<sequence>MIIDQQSDFDRVELSFEELDQGYTPRQAIAEAKRCLQCAKPACRQGCPVENDIPQFIRALALGNIGEASAIIARRSNLPAVCGRVCPHEKQCEGRCILHKKGQPIHIGKLERFIADFDAEMAITQPTACPVLNKGKVAVIGSGPAGLTVAGDLAKQCFAVTVFDALEEPGGVLMYGIPDFRLNKEVVRREIRKIENLGVTFRTGVLIGQDLTIDDLFADGYDAVFIGTGTAVPKTLDVPGNELPGVMQAAYFLRIVALANAGKVSHREIPVSIGDHVFVVGAGNVAMDAARTAVRVGAARVTVIYRRSEADMTALQSEYESAQSEGVQFRWMSSPTQCIGDDMLTGIELETMEFTNDDRRRLIATGQKETLRADKIILAIGQRPAARIISTTGGIEVNPHGYVITREKPYGMTTRKGVFAGGDVVHEPATVVLAMKAAKKVAAGIVMYVEAKKLLEEL</sequence>
<dbReference type="PANTHER" id="PTHR42783">
    <property type="entry name" value="GLUTAMATE SYNTHASE [NADPH] SMALL CHAIN"/>
    <property type="match status" value="1"/>
</dbReference>
<dbReference type="OrthoDB" id="9803192at2"/>
<feature type="domain" description="Dihydroprymidine dehydrogenase" evidence="2">
    <location>
        <begin position="15"/>
        <end position="121"/>
    </location>
</feature>
<dbReference type="SUPFAM" id="SSF46548">
    <property type="entry name" value="alpha-helical ferredoxin"/>
    <property type="match status" value="1"/>
</dbReference>
<organism evidence="3 4">
    <name type="scientific">Heliophilum fasciatum</name>
    <dbReference type="NCBI Taxonomy" id="35700"/>
    <lineage>
        <taxon>Bacteria</taxon>
        <taxon>Bacillati</taxon>
        <taxon>Bacillota</taxon>
        <taxon>Clostridia</taxon>
        <taxon>Eubacteriales</taxon>
        <taxon>Heliobacteriaceae</taxon>
        <taxon>Heliophilum</taxon>
    </lineage>
</organism>
<comment type="caution">
    <text evidence="3">The sequence shown here is derived from an EMBL/GenBank/DDBJ whole genome shotgun (WGS) entry which is preliminary data.</text>
</comment>
<dbReference type="GO" id="GO:0051536">
    <property type="term" value="F:iron-sulfur cluster binding"/>
    <property type="evidence" value="ECO:0007669"/>
    <property type="project" value="InterPro"/>
</dbReference>
<dbReference type="Pfam" id="PF14691">
    <property type="entry name" value="Fer4_20"/>
    <property type="match status" value="1"/>
</dbReference>
<name>A0A4R2RVR8_9FIRM</name>
<evidence type="ECO:0000259" key="2">
    <source>
        <dbReference type="Pfam" id="PF14691"/>
    </source>
</evidence>
<proteinExistence type="predicted"/>
<feature type="domain" description="FAD/NAD(P)-binding" evidence="1">
    <location>
        <begin position="136"/>
        <end position="438"/>
    </location>
</feature>